<accession>A0AAP0X7J4</accession>
<feature type="chain" id="PRO_5043015763" description="Beta-fructofuranosidase" evidence="5">
    <location>
        <begin position="28"/>
        <end position="577"/>
    </location>
</feature>
<organism evidence="8 9">
    <name type="scientific">Liquidambar formosana</name>
    <name type="common">Formosan gum</name>
    <dbReference type="NCBI Taxonomy" id="63359"/>
    <lineage>
        <taxon>Eukaryota</taxon>
        <taxon>Viridiplantae</taxon>
        <taxon>Streptophyta</taxon>
        <taxon>Embryophyta</taxon>
        <taxon>Tracheophyta</taxon>
        <taxon>Spermatophyta</taxon>
        <taxon>Magnoliopsida</taxon>
        <taxon>eudicotyledons</taxon>
        <taxon>Gunneridae</taxon>
        <taxon>Pentapetalae</taxon>
        <taxon>Saxifragales</taxon>
        <taxon>Altingiaceae</taxon>
        <taxon>Liquidambar</taxon>
    </lineage>
</organism>
<keyword evidence="5" id="KW-0732">Signal</keyword>
<dbReference type="InterPro" id="IPR013320">
    <property type="entry name" value="ConA-like_dom_sf"/>
</dbReference>
<dbReference type="InterPro" id="IPR013148">
    <property type="entry name" value="Glyco_hydro_32_N"/>
</dbReference>
<dbReference type="AlphaFoldDB" id="A0AAP0X7J4"/>
<dbReference type="InterPro" id="IPR023296">
    <property type="entry name" value="Glyco_hydro_beta-prop_sf"/>
</dbReference>
<dbReference type="SUPFAM" id="SSF49899">
    <property type="entry name" value="Concanavalin A-like lectins/glucanases"/>
    <property type="match status" value="1"/>
</dbReference>
<feature type="signal peptide" evidence="5">
    <location>
        <begin position="1"/>
        <end position="27"/>
    </location>
</feature>
<evidence type="ECO:0000256" key="3">
    <source>
        <dbReference type="ARBA" id="ARBA00023295"/>
    </source>
</evidence>
<dbReference type="Gene3D" id="2.60.120.560">
    <property type="entry name" value="Exo-inulinase, domain 1"/>
    <property type="match status" value="1"/>
</dbReference>
<dbReference type="PANTHER" id="PTHR31953">
    <property type="entry name" value="BETA-FRUCTOFURANOSIDASE, INSOLUBLE ISOENZYME CWINV1-RELATED"/>
    <property type="match status" value="1"/>
</dbReference>
<keyword evidence="9" id="KW-1185">Reference proteome</keyword>
<protein>
    <recommendedName>
        <fullName evidence="10">Beta-fructofuranosidase</fullName>
    </recommendedName>
</protein>
<evidence type="ECO:0000313" key="8">
    <source>
        <dbReference type="EMBL" id="KAK9289298.1"/>
    </source>
</evidence>
<dbReference type="FunFam" id="2.115.10.20:FF:000001">
    <property type="entry name" value="Beta-fructofuranosidase, insoluble isoenzyme CWINV1"/>
    <property type="match status" value="1"/>
</dbReference>
<dbReference type="CDD" id="cd18624">
    <property type="entry name" value="GH32_Fruct1-like"/>
    <property type="match status" value="1"/>
</dbReference>
<sequence length="577" mass="65337">MEVLQFLSVFMLVGCCFVLLFNNGVEGSHKIYTDLQSKHAVKVNQLHRTGFHFQPPSHWINDPNAPMYYGGFYHLFYQYNPKGAVWGNIVWAHSVSKDLVNWEALEPAIYPTKPFDINGCWSGSATILPGNKPIILYTGLDTQNRQVQNYAIPANLSDPYLRKWIKPDNNPLVFPGHGVNASAFRDPTTAWWADGHWRIIVGSRRKHRGIAYLYRSKDFMKWTQAQHPLHSAANTGMWECPDFFPVSIRGKNGLETSVNGEHVKHVLKVSLDVTRYEYYTVGTYWPEIDRYIPENTSADGWSGMRYDYGNFYASKTFFDATTNRRILWGWANESDAVDHDIAKGWAGIQAIPRVLWLDRCGKQLLQWPIEELESLRTENVQWSNHELSMGSHAEITGITPAQADVEVTFSFPSLDKAEPFDPSWVDAQQLCSQKGSSVQGGVGPFGLLTLASENLEEYTPVFFRVFKDKFKHVVLMCSDAKSSSLKRGLYKPSFAGFVNVDLSDGKLSLRTLIDHSVVESFGAEGRTCITSRVYPTLAVLGNAHLYAFNNGTESVTVEKLNAWSMKKPRMNEEGNRF</sequence>
<feature type="domain" description="Glycosyl hydrolase family 32 C-terminal" evidence="7">
    <location>
        <begin position="371"/>
        <end position="564"/>
    </location>
</feature>
<evidence type="ECO:0000313" key="9">
    <source>
        <dbReference type="Proteomes" id="UP001415857"/>
    </source>
</evidence>
<comment type="caution">
    <text evidence="8">The sequence shown here is derived from an EMBL/GenBank/DDBJ whole genome shotgun (WGS) entry which is preliminary data.</text>
</comment>
<evidence type="ECO:0008006" key="10">
    <source>
        <dbReference type="Google" id="ProtNLM"/>
    </source>
</evidence>
<evidence type="ECO:0000256" key="1">
    <source>
        <dbReference type="ARBA" id="ARBA00009902"/>
    </source>
</evidence>
<dbReference type="Gene3D" id="2.115.10.20">
    <property type="entry name" value="Glycosyl hydrolase domain, family 43"/>
    <property type="match status" value="1"/>
</dbReference>
<dbReference type="GO" id="GO:0004553">
    <property type="term" value="F:hydrolase activity, hydrolyzing O-glycosyl compounds"/>
    <property type="evidence" value="ECO:0007669"/>
    <property type="project" value="InterPro"/>
</dbReference>
<dbReference type="InterPro" id="IPR050551">
    <property type="entry name" value="Fructan_Metab_Enzymes"/>
</dbReference>
<dbReference type="Proteomes" id="UP001415857">
    <property type="component" value="Unassembled WGS sequence"/>
</dbReference>
<evidence type="ECO:0000256" key="5">
    <source>
        <dbReference type="SAM" id="SignalP"/>
    </source>
</evidence>
<evidence type="ECO:0000259" key="6">
    <source>
        <dbReference type="Pfam" id="PF00251"/>
    </source>
</evidence>
<dbReference type="PROSITE" id="PS00609">
    <property type="entry name" value="GLYCOSYL_HYDROL_F32"/>
    <property type="match status" value="1"/>
</dbReference>
<dbReference type="SMART" id="SM00640">
    <property type="entry name" value="Glyco_32"/>
    <property type="match status" value="1"/>
</dbReference>
<evidence type="ECO:0000256" key="2">
    <source>
        <dbReference type="ARBA" id="ARBA00022801"/>
    </source>
</evidence>
<reference evidence="8 9" key="1">
    <citation type="journal article" date="2024" name="Plant J.">
        <title>Genome sequences and population genomics reveal climatic adaptation and genomic divergence between two closely related sweetgum species.</title>
        <authorList>
            <person name="Xu W.Q."/>
            <person name="Ren C.Q."/>
            <person name="Zhang X.Y."/>
            <person name="Comes H.P."/>
            <person name="Liu X.H."/>
            <person name="Li Y.G."/>
            <person name="Kettle C.J."/>
            <person name="Jalonen R."/>
            <person name="Gaisberger H."/>
            <person name="Ma Y.Z."/>
            <person name="Qiu Y.X."/>
        </authorList>
    </citation>
    <scope>NUCLEOTIDE SEQUENCE [LARGE SCALE GENOMIC DNA]</scope>
    <source>
        <strain evidence="8">Hangzhou</strain>
    </source>
</reference>
<dbReference type="Pfam" id="PF08244">
    <property type="entry name" value="Glyco_hydro_32C"/>
    <property type="match status" value="1"/>
</dbReference>
<keyword evidence="2 4" id="KW-0378">Hydrolase</keyword>
<dbReference type="GO" id="GO:0005975">
    <property type="term" value="P:carbohydrate metabolic process"/>
    <property type="evidence" value="ECO:0007669"/>
    <property type="project" value="InterPro"/>
</dbReference>
<dbReference type="FunFam" id="2.60.120.560:FF:000002">
    <property type="entry name" value="Beta-fructofuranosidase, insoluble isoenzyme CWINV1"/>
    <property type="match status" value="1"/>
</dbReference>
<evidence type="ECO:0000259" key="7">
    <source>
        <dbReference type="Pfam" id="PF08244"/>
    </source>
</evidence>
<name>A0AAP0X7J4_LIQFO</name>
<comment type="similarity">
    <text evidence="1 4">Belongs to the glycosyl hydrolase 32 family.</text>
</comment>
<proteinExistence type="inferred from homology"/>
<dbReference type="InterPro" id="IPR013189">
    <property type="entry name" value="Glyco_hydro_32_C"/>
</dbReference>
<dbReference type="InterPro" id="IPR018053">
    <property type="entry name" value="Glyco_hydro_32_AS"/>
</dbReference>
<dbReference type="SUPFAM" id="SSF75005">
    <property type="entry name" value="Arabinanase/levansucrase/invertase"/>
    <property type="match status" value="1"/>
</dbReference>
<dbReference type="EMBL" id="JBBPBK010000002">
    <property type="protein sequence ID" value="KAK9289298.1"/>
    <property type="molecule type" value="Genomic_DNA"/>
</dbReference>
<feature type="domain" description="Glycosyl hydrolase family 32 N-terminal" evidence="6">
    <location>
        <begin position="52"/>
        <end position="368"/>
    </location>
</feature>
<evidence type="ECO:0000256" key="4">
    <source>
        <dbReference type="RuleBase" id="RU362110"/>
    </source>
</evidence>
<dbReference type="InterPro" id="IPR001362">
    <property type="entry name" value="Glyco_hydro_32"/>
</dbReference>
<dbReference type="Pfam" id="PF00251">
    <property type="entry name" value="Glyco_hydro_32N"/>
    <property type="match status" value="1"/>
</dbReference>
<gene>
    <name evidence="8" type="ORF">L1049_007453</name>
</gene>
<keyword evidence="3 4" id="KW-0326">Glycosidase</keyword>